<comment type="function">
    <text evidence="9">Mediates the uptake of pyruvate into mitochondria.</text>
</comment>
<dbReference type="Pfam" id="PF03650">
    <property type="entry name" value="MPC"/>
    <property type="match status" value="1"/>
</dbReference>
<evidence type="ECO:0000256" key="4">
    <source>
        <dbReference type="ARBA" id="ARBA00022692"/>
    </source>
</evidence>
<evidence type="ECO:0000256" key="7">
    <source>
        <dbReference type="ARBA" id="ARBA00023128"/>
    </source>
</evidence>
<evidence type="ECO:0000256" key="2">
    <source>
        <dbReference type="ARBA" id="ARBA00006416"/>
    </source>
</evidence>
<dbReference type="GO" id="GO:0005743">
    <property type="term" value="C:mitochondrial inner membrane"/>
    <property type="evidence" value="ECO:0007669"/>
    <property type="project" value="UniProtKB-SubCell"/>
</dbReference>
<evidence type="ECO:0000256" key="6">
    <source>
        <dbReference type="ARBA" id="ARBA00022989"/>
    </source>
</evidence>
<dbReference type="OMA" id="ITPRVYS"/>
<protein>
    <recommendedName>
        <fullName evidence="9">Mitochondrial pyruvate carrier</fullName>
    </recommendedName>
</protein>
<proteinExistence type="inferred from homology"/>
<keyword evidence="8 9" id="KW-0472">Membrane</keyword>
<reference evidence="10 11" key="2">
    <citation type="submission" date="2018-11" db="EMBL/GenBank/DDBJ databases">
        <authorList>
            <consortium name="Pathogen Informatics"/>
        </authorList>
    </citation>
    <scope>NUCLEOTIDE SEQUENCE [LARGE SCALE GENOMIC DNA]</scope>
</reference>
<evidence type="ECO:0000313" key="11">
    <source>
        <dbReference type="Proteomes" id="UP000276776"/>
    </source>
</evidence>
<accession>A0A0N5D5V3</accession>
<evidence type="ECO:0000256" key="9">
    <source>
        <dbReference type="RuleBase" id="RU363100"/>
    </source>
</evidence>
<keyword evidence="11" id="KW-1185">Reference proteome</keyword>
<dbReference type="EMBL" id="UYYF01004625">
    <property type="protein sequence ID" value="VDN05943.1"/>
    <property type="molecule type" value="Genomic_DNA"/>
</dbReference>
<name>A0A0N5D5V3_THECL</name>
<evidence type="ECO:0000313" key="10">
    <source>
        <dbReference type="EMBL" id="VDN05943.1"/>
    </source>
</evidence>
<evidence type="ECO:0000313" key="12">
    <source>
        <dbReference type="WBParaSite" id="TCLT_0000839801-mRNA-1"/>
    </source>
</evidence>
<evidence type="ECO:0000256" key="5">
    <source>
        <dbReference type="ARBA" id="ARBA00022792"/>
    </source>
</evidence>
<keyword evidence="3 9" id="KW-0813">Transport</keyword>
<comment type="similarity">
    <text evidence="2 9">Belongs to the mitochondrial pyruvate carrier (MPC) (TC 2.A.105) family.</text>
</comment>
<comment type="subcellular location">
    <subcellularLocation>
        <location evidence="1 9">Mitochondrion inner membrane</location>
        <topology evidence="1 9">Multi-pass membrane protein</topology>
    </subcellularLocation>
</comment>
<dbReference type="Proteomes" id="UP000276776">
    <property type="component" value="Unassembled WGS sequence"/>
</dbReference>
<keyword evidence="6 9" id="KW-1133">Transmembrane helix</keyword>
<keyword evidence="4 9" id="KW-0812">Transmembrane</keyword>
<feature type="transmembrane region" description="Helical" evidence="9">
    <location>
        <begin position="97"/>
        <end position="127"/>
    </location>
</feature>
<sequence length="128" mass="14434">MPGKCDTICEAVDKFQVVYPLLPNFLKNSWNHPAGPKTIFFWAPTIKWCLVLAGIADMLRPAEKISLFQNLALFATGSIWARYSFAIKPVNYNLASVNVFLCLVATFQLIKLSLYGVSFTLCLIYCFQ</sequence>
<gene>
    <name evidence="10" type="ORF">TCLT_LOCUS8387</name>
</gene>
<evidence type="ECO:0000256" key="3">
    <source>
        <dbReference type="ARBA" id="ARBA00022448"/>
    </source>
</evidence>
<dbReference type="PANTHER" id="PTHR14154">
    <property type="entry name" value="UPF0041 BRAIN PROTEIN 44-RELATED"/>
    <property type="match status" value="1"/>
</dbReference>
<dbReference type="OrthoDB" id="869189at2759"/>
<keyword evidence="7 9" id="KW-0496">Mitochondrion</keyword>
<evidence type="ECO:0000256" key="8">
    <source>
        <dbReference type="ARBA" id="ARBA00023136"/>
    </source>
</evidence>
<organism evidence="12">
    <name type="scientific">Thelazia callipaeda</name>
    <name type="common">Oriental eyeworm</name>
    <name type="synonym">Parasitic nematode</name>
    <dbReference type="NCBI Taxonomy" id="103827"/>
    <lineage>
        <taxon>Eukaryota</taxon>
        <taxon>Metazoa</taxon>
        <taxon>Ecdysozoa</taxon>
        <taxon>Nematoda</taxon>
        <taxon>Chromadorea</taxon>
        <taxon>Rhabditida</taxon>
        <taxon>Spirurina</taxon>
        <taxon>Spiruromorpha</taxon>
        <taxon>Thelazioidea</taxon>
        <taxon>Thelaziidae</taxon>
        <taxon>Thelazia</taxon>
    </lineage>
</organism>
<dbReference type="STRING" id="103827.A0A0N5D5V3"/>
<feature type="transmembrane region" description="Helical" evidence="9">
    <location>
        <begin position="66"/>
        <end position="85"/>
    </location>
</feature>
<dbReference type="InterPro" id="IPR005336">
    <property type="entry name" value="MPC"/>
</dbReference>
<dbReference type="AlphaFoldDB" id="A0A0N5D5V3"/>
<evidence type="ECO:0000256" key="1">
    <source>
        <dbReference type="ARBA" id="ARBA00004448"/>
    </source>
</evidence>
<keyword evidence="5 9" id="KW-0999">Mitochondrion inner membrane</keyword>
<dbReference type="WBParaSite" id="TCLT_0000839801-mRNA-1">
    <property type="protein sequence ID" value="TCLT_0000839801-mRNA-1"/>
    <property type="gene ID" value="TCLT_0000839801"/>
</dbReference>
<dbReference type="GO" id="GO:0006850">
    <property type="term" value="P:pyruvate import into mitochondria"/>
    <property type="evidence" value="ECO:0007669"/>
    <property type="project" value="InterPro"/>
</dbReference>
<reference evidence="12" key="1">
    <citation type="submission" date="2017-02" db="UniProtKB">
        <authorList>
            <consortium name="WormBaseParasite"/>
        </authorList>
    </citation>
    <scope>IDENTIFICATION</scope>
</reference>